<dbReference type="PANTHER" id="PTHR45527">
    <property type="entry name" value="NONRIBOSOMAL PEPTIDE SYNTHETASE"/>
    <property type="match status" value="1"/>
</dbReference>
<dbReference type="CDD" id="cd19543">
    <property type="entry name" value="DCL_NRPS"/>
    <property type="match status" value="1"/>
</dbReference>
<dbReference type="Gene3D" id="1.10.1200.10">
    <property type="entry name" value="ACP-like"/>
    <property type="match status" value="3"/>
</dbReference>
<dbReference type="Gene3D" id="3.40.50.980">
    <property type="match status" value="2"/>
</dbReference>
<dbReference type="Gene3D" id="3.40.50.12780">
    <property type="entry name" value="N-terminal domain of ligase-like"/>
    <property type="match status" value="3"/>
</dbReference>
<dbReference type="InterPro" id="IPR009081">
    <property type="entry name" value="PP-bd_ACP"/>
</dbReference>
<dbReference type="InterPro" id="IPR036736">
    <property type="entry name" value="ACP-like_sf"/>
</dbReference>
<feature type="region of interest" description="Disordered" evidence="6">
    <location>
        <begin position="1249"/>
        <end position="1268"/>
    </location>
</feature>
<accession>A0ABQ5QQM4</accession>
<protein>
    <recommendedName>
        <fullName evidence="7">Carrier domain-containing protein</fullName>
    </recommendedName>
</protein>
<dbReference type="Pfam" id="PF00668">
    <property type="entry name" value="Condensation"/>
    <property type="match status" value="4"/>
</dbReference>
<evidence type="ECO:0000256" key="2">
    <source>
        <dbReference type="ARBA" id="ARBA00022450"/>
    </source>
</evidence>
<dbReference type="CDD" id="cd19540">
    <property type="entry name" value="LCL_NRPS-like"/>
    <property type="match status" value="2"/>
</dbReference>
<dbReference type="InterPro" id="IPR020802">
    <property type="entry name" value="TesA-like"/>
</dbReference>
<feature type="domain" description="Carrier" evidence="7">
    <location>
        <begin position="265"/>
        <end position="340"/>
    </location>
</feature>
<dbReference type="CDD" id="cd17643">
    <property type="entry name" value="A_NRPS_Cytc1-like"/>
    <property type="match status" value="1"/>
</dbReference>
<dbReference type="InterPro" id="IPR020845">
    <property type="entry name" value="AMP-binding_CS"/>
</dbReference>
<dbReference type="PANTHER" id="PTHR45527:SF1">
    <property type="entry name" value="FATTY ACID SYNTHASE"/>
    <property type="match status" value="1"/>
</dbReference>
<evidence type="ECO:0000256" key="3">
    <source>
        <dbReference type="ARBA" id="ARBA00022553"/>
    </source>
</evidence>
<keyword evidence="9" id="KW-1185">Reference proteome</keyword>
<dbReference type="Gene3D" id="3.30.559.30">
    <property type="entry name" value="Nonribosomal peptide synthetase, condensation domain"/>
    <property type="match status" value="4"/>
</dbReference>
<dbReference type="InterPro" id="IPR000873">
    <property type="entry name" value="AMP-dep_synth/lig_dom"/>
</dbReference>
<dbReference type="InterPro" id="IPR020806">
    <property type="entry name" value="PKS_PP-bd"/>
</dbReference>
<dbReference type="SUPFAM" id="SSF52777">
    <property type="entry name" value="CoA-dependent acyltransferases"/>
    <property type="match status" value="8"/>
</dbReference>
<evidence type="ECO:0000313" key="9">
    <source>
        <dbReference type="Proteomes" id="UP001144280"/>
    </source>
</evidence>
<dbReference type="NCBIfam" id="TIGR01720">
    <property type="entry name" value="NRPS-para261"/>
    <property type="match status" value="1"/>
</dbReference>
<evidence type="ECO:0000313" key="8">
    <source>
        <dbReference type="EMBL" id="GLH96029.1"/>
    </source>
</evidence>
<organism evidence="8 9">
    <name type="scientific">Phytohabitans aurantiacus</name>
    <dbReference type="NCBI Taxonomy" id="3016789"/>
    <lineage>
        <taxon>Bacteria</taxon>
        <taxon>Bacillati</taxon>
        <taxon>Actinomycetota</taxon>
        <taxon>Actinomycetes</taxon>
        <taxon>Micromonosporales</taxon>
        <taxon>Micromonosporaceae</taxon>
    </lineage>
</organism>
<dbReference type="Pfam" id="PF00550">
    <property type="entry name" value="PP-binding"/>
    <property type="match status" value="4"/>
</dbReference>
<keyword evidence="3" id="KW-0597">Phosphoprotein</keyword>
<dbReference type="InterPro" id="IPR010060">
    <property type="entry name" value="NRPS_synth"/>
</dbReference>
<sequence length="4034" mass="429404">MLSQTPSAFAALDEAARAEPDLDRALALRTVVFAGEPLDFGLLARWYERHPDEAPVMVNMYGTTETAVHATYAALRHEDARAGAGLIGRPLRYLRMYVLDGALRPAPPGVAGELYVAGAGLARGYAGRAGLTAERFVACPFGPGRMYRTGDVVRWRPDGQLEFLGRADDQVKVRGYRIELGEVSAALAACDGVRRATAVVRDGRLVGYVTPADVDVAAVREALARRLPAYLVPSAVVSLVELPLTGSGKLDRKALPAPTFLTSREPADAREQMLCGAFATVLGLPAVGADDSFFALGGDSLSVTRLVGHVRRDLGVELSVRDVFEALTPGALALRLRPAEPPALVGAVASREKPALSFAQERLWFLHQLDGPSPAYHMPAAVRISGDLDVAALRSAFDAVVARHEVLRTVYPEADGVPYLRVLDPAEVGTVLRTAAVDEAALDETDLDEALRRAAREPFDLTSELPIRARLFTVDSGYVLLVVAHHIAVDGWSAGVLWRDLASAYAGEAPEWTEPPVRYTDYAAWQRQALAAPDDGYWREALAGMPERIDLPVDRRPAAASREGDVVAFHWPASLYERVKGLAADRGATPFMVVQAGLAALLSRLGAGTDVPIGVPVAGRSEPALADLAGMFVNTLVMRVDVSGDPRFAELLERVRERSVGALAHQDVPFEHLVGVVNPARSPAHHPLVQVVLAWQHTPAVEPVLSGVRCEAIPVHTGTARLDLSFSLGEEDGGVAGSVEYRTDLFDRSTVESLIGRLGRLLTAAVDDPGRRVGEIDLLSDSERASVLGPWAGSAAVEAGVTLPEVFAARVARAPDAVAVVSGARSLTYAELDAASNRLARRLIADGTGPEQVVGLAVPRSLEFVVAMLGVLKAGAAYLPVDPDCPPDRLGLLLEQARPRLLLTADDILTDGPSLAEDRANPVRIPALDPRNAAYVIFTSGSSGEPKGVVVPHSGVPVMAAAQVRRLGLGPGKRVLWFSSPGFDASVWELWGALSSGASIVVAGPDPVADLAARDGITHVTVPPSVLAGLDPSAVPVGTVVAAGEALPEPVLAEWSAGRRLLNAYGPTEVTVCATVSDPLPDGAGVPVGRPIEGTRLWVLDAWLRPVPPGVAGELYVAGAGVARGYAGRPALTAERFVACPFERGRMYRTGDVVRWRADGHLEFVGRADDQVKVRGYRIELGEVSSALAACDGVKQAAAAVLDGRLVGYVVPSDVEGVREAVARRLPAYMVPSAIVGLDELPINRNGKLDRKALPAPTSTPSREPATEHEKMLCRAFAAVLNKEAVGADDSFFDLGGDSLSVTRLVSLVRRDLGAEVGVRDVFEAPTPSALAPRLRAAAPRNPVLALATRPARPPLSFAQARLWALHRLDETQPTYNVPVAVRIEGDLDVAALRAALADVVARHEALRTSYPEEGGAPYQRVLEPEAVRPDLRAEAVDPADLPYALRRAARYAFDLAGEAPLRAHLFRPAPGEHVLLVVSHHIAVDGWSAGVLWRDLAFAYGCRVAGAEVAWSALPVRYVDYAVWQREMVPDDSYWREALTGLPERIHLPADRRAASPSHQGDVVAFHWPAALYERIKRVAATGNATPFMVVQAGLAALLCRLGAGTDIPVGVPVAGRPDPALADLTGMFVNTLVLRVDASGDPSFAELLGRVRERGLGALAHQDVPFEHLVGVLNPDRSLAHHPLVQVMLAWQQPVGDLSLPGLRCEPVPVHTGTSRLDLSFSLAEEDGGIAGTVEYRTDLYDRSTVESLVGRLQRLLAAALGDTGRRIGDLDVLSDEERDRILTAWAGSGEARGALLPALFAAQVARTPGAVAVTCGDRSLTYAELDIAANRLAHRLVADGAGPEQVVALAMPRTVELVVAILGVLKAGAAYLPVDPGYPAERIAFLCRDAGAERLLTAGDVLVDGPDWPPVVRLDPRNPAYVIYTSGSTGTPKGVVVTHGNAARLFSSTELFEFRADDVWPLFHSYAFDFSVWELWGALLHGGRLVVVPEETTRTPAAFLRLLVDERVTVLNQTPTALAALLAAAAGEPELAGALALRTVLVGAETVPAGVLAPWSGERRMVNVYGPTETAVFATMSEPYQDGAGVSPIGRPFTATTVRVLDGRLRPVPPGAPGELYVSGAGVARGYLGRPALTAERFVANPFGPAGERMYRTGDLVRWRADGQLEFLGRADDQVKVRGYRIELGEVEAALAACDGVRQAAAAVRDGRLVAYVVPPDVEGVREAVARRLPGFMVPSAIVGLTELPVNGSGKLDRGALPVPTFAPSRRPATGDEEMLCRVFAEVLHRAEVGADDGFFDLGGDSIMAMRLVSRARQAGLAITPRDVFNARTPAALAAVATPIAADAEVEDAPVGPVGATPITEWWAERGGPLAGFNQSVLVRVPAGIEYDHLAAALQAVVDHHDALRLHRASETRAPATRVRPVGTVDAAACLRRVAGPATDETVAREFAEASAELDPSSGATLRAVLFDEHLLVVVHHLCVDGVSWRILLPDLHAAWQAAATGQTVQLPPAGTSVRRWSQVLAGRAADPRTRDELPLWTAVLDGPRARIATRRLDPSRDTLGTARHLTLELSTSDVTDVLARVPAAFRCGVQDVLLAAFAIAVRRRYGGPVVVDVEGHGRPDGPRWPVDLSRTVGWFTSIHPVRLDPGDVHRSDTTVALKRVKEQLRSIPDGGIGYGLLRYLDAETKPVLAALPAPEVGFNYLGRVTTGDGWAPVLGGPQRPGAHPDTPLAHVLELTAVAHDAPGGSRLAATWSWAAGLVPEERVRELARDWFAVLRALAAQARRPGAGGLTPSDLPLVRLVQDQIDDIEASFAAAAPDVPVRDVWPLTPLQEGLLFHALTDVSPRDPYTVQLALDLDGPLREEALRDAAGALLVRHGNLRAAFLQRASGPVQVVPASARLPWRRVDLRRVKPRARPETLRLLLERDRAERFALHRGPSLRMTLIVLDDDRHRLVITAHHLLLDGWSLPILVRELLAGYSGRAVPAPQPYRDYLAWLAAQDRSAARAAWRAALAGVEEPTLVAAHGGDERPPEAVHLKLPADTGAALRARLNALGVTLNTAVQAAWAMVLGQHTGRDDVVFGATVAVRPPEAPEVVGLCVNTVPVRILLDPSRTLAQALAGIQDEQAALIPHRHLGLSEIHRLSGHRRLFDTITVFENYPLPAEGLDAGPLRVSAVDGWGDTHYPLSLSAAHRDGLELTLRYRPGLFDRSTVESLLARLERVLAAVAEDAGRLVGEVDLLSTEERDRLLRDWAGSAGEPDGLLPRLFAAQASRTPRAVAVIAGDRSLTYAELDAASNRLAHRLVAGGVRAEQVVGLVMPRSLEFVVGMLGVLKAGAAYLPVDPGYPAERIAFMCRDAGAERLLSAADVFVDGPAGPPPAVRLDPRNRAYVIYTSGSSGAPKGVVVPHGGVPAMARSQVRRLGLDATSRVFWFSSPGFDASVWELWGALSSGGAVVVAGPDPVAELAARGDLTHATVPPSVLAAVTPSAAPGTVVSAGEALPEQTAAGWSVGRRLLNAYGPTEVTVCATVSEPLEGDQVPIGRPIEGTRVFVLDGWLRPVPHGVPGELYVTGAGVARGYAGRPALTAERFVANPFGPGRMYRTGDVVRWRADGQLEYLGRADDQVKVRGHRIELAEVEAALAACDGVDRAAVVVRDGRLVGYTVTSDVEGVRAAVARRLPAYMVPSAIVGLDELPVNANGKLDRKALPAPTIARSRGPATADEEALCRAFAEVLNKEAVGADDNFFDLGGDSILATKLVGHLRGVLRAGVSLRTVLEAPTPAGLAARLDTPETRHELEVLLPLRANGSRPPLFCVHPAGGVSWPYAGLVRYLHPEQPVYGLQARGFTETGALPASVEQMAADYLDQIRSVQPSGPYHLLGWSFGGLVAHAIATRLQSEGEHVALLAVLDAYPIGLDAVDIDRALAIARGEVDASATSLTGTAPEVADAIVVNHIHLYNEFQPAPFHGDLLLFRADPGIAGAELAWLPYVTGRIDIHAAGCEHRSMLRRPGLARIGPIVARAIEKVNQIQPVRS</sequence>
<dbReference type="PROSITE" id="PS00455">
    <property type="entry name" value="AMP_BINDING"/>
    <property type="match status" value="3"/>
</dbReference>
<keyword evidence="5" id="KW-0045">Antibiotic biosynthesis</keyword>
<evidence type="ECO:0000259" key="7">
    <source>
        <dbReference type="PROSITE" id="PS50075"/>
    </source>
</evidence>
<dbReference type="SUPFAM" id="SSF47336">
    <property type="entry name" value="ACP-like"/>
    <property type="match status" value="4"/>
</dbReference>
<dbReference type="Gene3D" id="3.30.559.10">
    <property type="entry name" value="Chloramphenicol acetyltransferase-like domain"/>
    <property type="match status" value="4"/>
</dbReference>
<dbReference type="InterPro" id="IPR045851">
    <property type="entry name" value="AMP-bd_C_sf"/>
</dbReference>
<dbReference type="InterPro" id="IPR001031">
    <property type="entry name" value="Thioesterase"/>
</dbReference>
<dbReference type="InterPro" id="IPR025110">
    <property type="entry name" value="AMP-bd_C"/>
</dbReference>
<dbReference type="InterPro" id="IPR042099">
    <property type="entry name" value="ANL_N_sf"/>
</dbReference>
<dbReference type="Pfam" id="PF13193">
    <property type="entry name" value="AMP-binding_C"/>
    <property type="match status" value="4"/>
</dbReference>
<dbReference type="InterPro" id="IPR001242">
    <property type="entry name" value="Condensation_dom"/>
</dbReference>
<dbReference type="InterPro" id="IPR029058">
    <property type="entry name" value="AB_hydrolase_fold"/>
</dbReference>
<dbReference type="SUPFAM" id="SSF56801">
    <property type="entry name" value="Acetyl-CoA synthetase-like"/>
    <property type="match status" value="4"/>
</dbReference>
<evidence type="ECO:0000256" key="4">
    <source>
        <dbReference type="ARBA" id="ARBA00022737"/>
    </source>
</evidence>
<dbReference type="Pfam" id="PF00501">
    <property type="entry name" value="AMP-binding"/>
    <property type="match status" value="4"/>
</dbReference>
<dbReference type="Gene3D" id="2.30.38.10">
    <property type="entry name" value="Luciferase, Domain 3"/>
    <property type="match status" value="1"/>
</dbReference>
<dbReference type="SMART" id="SM00824">
    <property type="entry name" value="PKS_TE"/>
    <property type="match status" value="1"/>
</dbReference>
<name>A0ABQ5QQM4_9ACTN</name>
<evidence type="ECO:0000256" key="5">
    <source>
        <dbReference type="ARBA" id="ARBA00023194"/>
    </source>
</evidence>
<reference evidence="8" key="1">
    <citation type="submission" date="2022-12" db="EMBL/GenBank/DDBJ databases">
        <title>New Phytohabitans aurantiacus sp. RD004123 nov., an actinomycete isolated from soil.</title>
        <authorList>
            <person name="Triningsih D.W."/>
            <person name="Harunari E."/>
            <person name="Igarashi Y."/>
        </authorList>
    </citation>
    <scope>NUCLEOTIDE SEQUENCE</scope>
    <source>
        <strain evidence="8">RD004123</strain>
    </source>
</reference>
<evidence type="ECO:0000256" key="1">
    <source>
        <dbReference type="ARBA" id="ARBA00001957"/>
    </source>
</evidence>
<feature type="domain" description="Carrier" evidence="7">
    <location>
        <begin position="3718"/>
        <end position="3793"/>
    </location>
</feature>
<proteinExistence type="predicted"/>
<dbReference type="Pfam" id="PF00975">
    <property type="entry name" value="Thioesterase"/>
    <property type="match status" value="1"/>
</dbReference>
<dbReference type="NCBIfam" id="NF003417">
    <property type="entry name" value="PRK04813.1"/>
    <property type="match status" value="6"/>
</dbReference>
<feature type="domain" description="Carrier" evidence="7">
    <location>
        <begin position="2270"/>
        <end position="2344"/>
    </location>
</feature>
<keyword evidence="4" id="KW-0677">Repeat</keyword>
<dbReference type="Gene3D" id="3.30.300.30">
    <property type="match status" value="4"/>
</dbReference>
<dbReference type="EMBL" id="BSDI01000005">
    <property type="protein sequence ID" value="GLH96029.1"/>
    <property type="molecule type" value="Genomic_DNA"/>
</dbReference>
<gene>
    <name evidence="8" type="ORF">Pa4123_13020</name>
</gene>
<dbReference type="PROSITE" id="PS00012">
    <property type="entry name" value="PHOSPHOPANTETHEINE"/>
    <property type="match status" value="4"/>
</dbReference>
<keyword evidence="2" id="KW-0596">Phosphopantetheine</keyword>
<dbReference type="Proteomes" id="UP001144280">
    <property type="component" value="Unassembled WGS sequence"/>
</dbReference>
<evidence type="ECO:0000256" key="6">
    <source>
        <dbReference type="SAM" id="MobiDB-lite"/>
    </source>
</evidence>
<dbReference type="InterPro" id="IPR006162">
    <property type="entry name" value="Ppantetheine_attach_site"/>
</dbReference>
<dbReference type="Gene3D" id="3.40.50.1820">
    <property type="entry name" value="alpha/beta hydrolase"/>
    <property type="match status" value="1"/>
</dbReference>
<comment type="cofactor">
    <cofactor evidence="1">
        <name>pantetheine 4'-phosphate</name>
        <dbReference type="ChEBI" id="CHEBI:47942"/>
    </cofactor>
</comment>
<dbReference type="PROSITE" id="PS50075">
    <property type="entry name" value="CARRIER"/>
    <property type="match status" value="4"/>
</dbReference>
<feature type="domain" description="Carrier" evidence="7">
    <location>
        <begin position="1264"/>
        <end position="1339"/>
    </location>
</feature>
<dbReference type="InterPro" id="IPR010071">
    <property type="entry name" value="AA_adenyl_dom"/>
</dbReference>
<dbReference type="SMART" id="SM00823">
    <property type="entry name" value="PKS_PP"/>
    <property type="match status" value="4"/>
</dbReference>
<comment type="caution">
    <text evidence="8">The sequence shown here is derived from an EMBL/GenBank/DDBJ whole genome shotgun (WGS) entry which is preliminary data.</text>
</comment>
<dbReference type="NCBIfam" id="TIGR01733">
    <property type="entry name" value="AA-adenyl-dom"/>
    <property type="match status" value="3"/>
</dbReference>
<dbReference type="SUPFAM" id="SSF53474">
    <property type="entry name" value="alpha/beta-Hydrolases"/>
    <property type="match status" value="1"/>
</dbReference>
<dbReference type="InterPro" id="IPR023213">
    <property type="entry name" value="CAT-like_dom_sf"/>
</dbReference>